<evidence type="ECO:0000313" key="3">
    <source>
        <dbReference type="Proteomes" id="UP000278807"/>
    </source>
</evidence>
<dbReference type="AlphaFoldDB" id="A0A0R3T111"/>
<feature type="domain" description="Ubiquitin-like" evidence="1">
    <location>
        <begin position="184"/>
        <end position="252"/>
    </location>
</feature>
<sequence>MLLRIIHRGNELLTFPAELSTRVTDVKSLIANSLGLSRSDIILTVDGTYLEDSRSLGEYEIKEFGSLQLHLPINGQKIFSVRVVISPEEVYSIPLRSHSTVAVLRSEIKKRVPTQSFDPQDAFLVYSHYILEDSRMLEEYGITDNAGITVAHTFNGEKGTPSETYDYCNDSKDNLCLASGERMIRVHFLLADGDPFTFMLDPTKPLRNASKSIELETEIPPNHQDFIISGVKVDPNMTPHELELKEGESLYLTDNRIRDIYPSPPKNQNNEMVVVFDLRRYRIRMTVPCDCKVSEVMRALQAQRLINGQRIDLSFNGTHLDPRKHLHEYGITNESVVDVATEFL</sequence>
<reference evidence="4" key="1">
    <citation type="submission" date="2017-02" db="UniProtKB">
        <authorList>
            <consortium name="WormBaseParasite"/>
        </authorList>
    </citation>
    <scope>IDENTIFICATION</scope>
</reference>
<dbReference type="OrthoDB" id="442921at2759"/>
<reference evidence="2 3" key="2">
    <citation type="submission" date="2018-11" db="EMBL/GenBank/DDBJ databases">
        <authorList>
            <consortium name="Pathogen Informatics"/>
        </authorList>
    </citation>
    <scope>NUCLEOTIDE SEQUENCE [LARGE SCALE GENOMIC DNA]</scope>
</reference>
<dbReference type="Pfam" id="PF00240">
    <property type="entry name" value="ubiquitin"/>
    <property type="match status" value="1"/>
</dbReference>
<feature type="domain" description="Ubiquitin-like" evidence="1">
    <location>
        <begin position="1"/>
        <end position="76"/>
    </location>
</feature>
<dbReference type="CDD" id="cd17039">
    <property type="entry name" value="Ubl_ubiquitin_like"/>
    <property type="match status" value="4"/>
</dbReference>
<dbReference type="WBParaSite" id="HNAJ_0000053801-mRNA-1">
    <property type="protein sequence ID" value="HNAJ_0000053801-mRNA-1"/>
    <property type="gene ID" value="HNAJ_0000053801"/>
</dbReference>
<gene>
    <name evidence="2" type="ORF">HNAJ_LOCUS539</name>
</gene>
<dbReference type="STRING" id="102285.A0A0R3T111"/>
<protein>
    <submittedName>
        <fullName evidence="4">Ubiquitin-like domain-containing protein</fullName>
    </submittedName>
</protein>
<evidence type="ECO:0000313" key="4">
    <source>
        <dbReference type="WBParaSite" id="HNAJ_0000053801-mRNA-1"/>
    </source>
</evidence>
<name>A0A0R3T111_RODNA</name>
<keyword evidence="3" id="KW-1185">Reference proteome</keyword>
<dbReference type="Gene3D" id="3.10.20.90">
    <property type="entry name" value="Phosphatidylinositol 3-kinase Catalytic Subunit, Chain A, domain 1"/>
    <property type="match status" value="4"/>
</dbReference>
<dbReference type="Proteomes" id="UP000278807">
    <property type="component" value="Unassembled WGS sequence"/>
</dbReference>
<evidence type="ECO:0000313" key="2">
    <source>
        <dbReference type="EMBL" id="VDN96398.1"/>
    </source>
</evidence>
<dbReference type="PROSITE" id="PS50053">
    <property type="entry name" value="UBIQUITIN_2"/>
    <property type="match status" value="3"/>
</dbReference>
<dbReference type="SUPFAM" id="SSF54236">
    <property type="entry name" value="Ubiquitin-like"/>
    <property type="match status" value="4"/>
</dbReference>
<dbReference type="SMART" id="SM00213">
    <property type="entry name" value="UBQ"/>
    <property type="match status" value="3"/>
</dbReference>
<dbReference type="Pfam" id="PF11976">
    <property type="entry name" value="Rad60-SLD"/>
    <property type="match status" value="1"/>
</dbReference>
<dbReference type="InterPro" id="IPR029071">
    <property type="entry name" value="Ubiquitin-like_domsf"/>
</dbReference>
<organism evidence="4">
    <name type="scientific">Rodentolepis nana</name>
    <name type="common">Dwarf tapeworm</name>
    <name type="synonym">Hymenolepis nana</name>
    <dbReference type="NCBI Taxonomy" id="102285"/>
    <lineage>
        <taxon>Eukaryota</taxon>
        <taxon>Metazoa</taxon>
        <taxon>Spiralia</taxon>
        <taxon>Lophotrochozoa</taxon>
        <taxon>Platyhelminthes</taxon>
        <taxon>Cestoda</taxon>
        <taxon>Eucestoda</taxon>
        <taxon>Cyclophyllidea</taxon>
        <taxon>Hymenolepididae</taxon>
        <taxon>Rodentolepis</taxon>
    </lineage>
</organism>
<dbReference type="InterPro" id="IPR000626">
    <property type="entry name" value="Ubiquitin-like_dom"/>
</dbReference>
<feature type="domain" description="Ubiquitin-like" evidence="1">
    <location>
        <begin position="79"/>
        <end position="157"/>
    </location>
</feature>
<dbReference type="InterPro" id="IPR022617">
    <property type="entry name" value="Rad60/SUMO-like_dom"/>
</dbReference>
<proteinExistence type="predicted"/>
<evidence type="ECO:0000259" key="1">
    <source>
        <dbReference type="PROSITE" id="PS50053"/>
    </source>
</evidence>
<accession>A0A0R3T111</accession>
<dbReference type="EMBL" id="UZAE01000154">
    <property type="protein sequence ID" value="VDN96398.1"/>
    <property type="molecule type" value="Genomic_DNA"/>
</dbReference>